<dbReference type="Pfam" id="PF02668">
    <property type="entry name" value="TauD"/>
    <property type="match status" value="1"/>
</dbReference>
<protein>
    <submittedName>
        <fullName evidence="7">TauD/TfdA family dioxygenase</fullName>
    </submittedName>
</protein>
<dbReference type="InterPro" id="IPR003819">
    <property type="entry name" value="TauD/TfdA-like"/>
</dbReference>
<dbReference type="SUPFAM" id="SSF51197">
    <property type="entry name" value="Clavaminate synthase-like"/>
    <property type="match status" value="1"/>
</dbReference>
<evidence type="ECO:0000259" key="6">
    <source>
        <dbReference type="Pfam" id="PF02668"/>
    </source>
</evidence>
<accession>A0A9E3H779</accession>
<evidence type="ECO:0000256" key="1">
    <source>
        <dbReference type="ARBA" id="ARBA00008425"/>
    </source>
</evidence>
<dbReference type="AlphaFoldDB" id="A0A9E3H779"/>
<dbReference type="GO" id="GO:0051213">
    <property type="term" value="F:dioxygenase activity"/>
    <property type="evidence" value="ECO:0007669"/>
    <property type="project" value="UniProtKB-KW"/>
</dbReference>
<dbReference type="InterPro" id="IPR014503">
    <property type="entry name" value="Clavaminate_syn-like"/>
</dbReference>
<gene>
    <name evidence="7" type="ORF">KME28_09280</name>
</gene>
<dbReference type="InterPro" id="IPR053447">
    <property type="entry name" value="Alpha-KG_dependent_hydroxylase"/>
</dbReference>
<dbReference type="GO" id="GO:0005506">
    <property type="term" value="F:iron ion binding"/>
    <property type="evidence" value="ECO:0007669"/>
    <property type="project" value="InterPro"/>
</dbReference>
<evidence type="ECO:0000256" key="5">
    <source>
        <dbReference type="PIRSR" id="PIRSR019543-2"/>
    </source>
</evidence>
<feature type="binding site" evidence="5">
    <location>
        <position position="147"/>
    </location>
    <ligand>
        <name>Fe cation</name>
        <dbReference type="ChEBI" id="CHEBI:24875"/>
    </ligand>
</feature>
<proteinExistence type="inferred from homology"/>
<keyword evidence="7" id="KW-0223">Dioxygenase</keyword>
<reference evidence="7" key="2">
    <citation type="journal article" date="2022" name="Microbiol. Resour. Announc.">
        <title>Metagenome Sequencing to Explore Phylogenomics of Terrestrial Cyanobacteria.</title>
        <authorList>
            <person name="Ward R.D."/>
            <person name="Stajich J.E."/>
            <person name="Johansen J.R."/>
            <person name="Huntemann M."/>
            <person name="Clum A."/>
            <person name="Foster B."/>
            <person name="Foster B."/>
            <person name="Roux S."/>
            <person name="Palaniappan K."/>
            <person name="Varghese N."/>
            <person name="Mukherjee S."/>
            <person name="Reddy T.B.K."/>
            <person name="Daum C."/>
            <person name="Copeland A."/>
            <person name="Chen I.A."/>
            <person name="Ivanova N.N."/>
            <person name="Kyrpides N.C."/>
            <person name="Shapiro N."/>
            <person name="Eloe-Fadrosh E.A."/>
            <person name="Pietrasiak N."/>
        </authorList>
    </citation>
    <scope>NUCLEOTIDE SEQUENCE</scope>
    <source>
        <strain evidence="7">HA4357-MV3</strain>
    </source>
</reference>
<dbReference type="Proteomes" id="UP000813215">
    <property type="component" value="Unassembled WGS sequence"/>
</dbReference>
<comment type="caution">
    <text evidence="7">The sequence shown here is derived from an EMBL/GenBank/DDBJ whole genome shotgun (WGS) entry which is preliminary data.</text>
</comment>
<evidence type="ECO:0000313" key="8">
    <source>
        <dbReference type="Proteomes" id="UP000813215"/>
    </source>
</evidence>
<feature type="binding site" evidence="5">
    <location>
        <position position="149"/>
    </location>
    <ligand>
        <name>Fe cation</name>
        <dbReference type="ChEBI" id="CHEBI:24875"/>
    </ligand>
</feature>
<keyword evidence="4 5" id="KW-0408">Iron</keyword>
<organism evidence="7 8">
    <name type="scientific">Pelatocladus maniniholoensis HA4357-MV3</name>
    <dbReference type="NCBI Taxonomy" id="1117104"/>
    <lineage>
        <taxon>Bacteria</taxon>
        <taxon>Bacillati</taxon>
        <taxon>Cyanobacteriota</taxon>
        <taxon>Cyanophyceae</taxon>
        <taxon>Nostocales</taxon>
        <taxon>Nostocaceae</taxon>
        <taxon>Pelatocladus</taxon>
    </lineage>
</organism>
<evidence type="ECO:0000313" key="7">
    <source>
        <dbReference type="EMBL" id="MBW4431902.1"/>
    </source>
</evidence>
<evidence type="ECO:0000256" key="2">
    <source>
        <dbReference type="ARBA" id="ARBA00022723"/>
    </source>
</evidence>
<sequence length="347" mass="39983">MEKIIFFEREIDEMKSLIKDITSQYSSVEDEHFLKDASIIAHELPKRIRAFINDFRLLEPSSGLCLISGYPISEEKIGKTPSHWQHRQEISSALEEEIIFILFSTLLGDVIGWSTQQAGHIVHDVIPIQGHEHEQLGSSSKELLWWHNEDAFHPYRGDYLGMMCLRNKEKAATTVAPVDATSYLNPEEIAILFEPRFTIRPDESHLVKNQSDLQKTQANNDNLLSSAYHKISEINSEPEKISVFYGDPKCPYVRIDPYFMDMNKLEDDNEALTALNKLIKSIESNLSDLVLQPGDFCFIDNYKAVHGRKPYTTMYDGQHRWLKRIIVARDLRKSRSARPTATSRIIF</sequence>
<dbReference type="EMBL" id="JAHHHW010000076">
    <property type="protein sequence ID" value="MBW4431902.1"/>
    <property type="molecule type" value="Genomic_DNA"/>
</dbReference>
<dbReference type="PIRSF" id="PIRSF019543">
    <property type="entry name" value="Clavaminate_syn"/>
    <property type="match status" value="1"/>
</dbReference>
<dbReference type="InterPro" id="IPR042098">
    <property type="entry name" value="TauD-like_sf"/>
</dbReference>
<reference evidence="7" key="1">
    <citation type="submission" date="2021-05" db="EMBL/GenBank/DDBJ databases">
        <authorList>
            <person name="Pietrasiak N."/>
            <person name="Ward R."/>
            <person name="Stajich J.E."/>
            <person name="Kurbessoian T."/>
        </authorList>
    </citation>
    <scope>NUCLEOTIDE SEQUENCE</scope>
    <source>
        <strain evidence="7">HA4357-MV3</strain>
    </source>
</reference>
<evidence type="ECO:0000256" key="3">
    <source>
        <dbReference type="ARBA" id="ARBA00023002"/>
    </source>
</evidence>
<comment type="similarity">
    <text evidence="1">Belongs to the clavaminate synthase family.</text>
</comment>
<evidence type="ECO:0000256" key="4">
    <source>
        <dbReference type="ARBA" id="ARBA00023004"/>
    </source>
</evidence>
<name>A0A9E3H779_9NOST</name>
<keyword evidence="3" id="KW-0560">Oxidoreductase</keyword>
<keyword evidence="2 5" id="KW-0479">Metal-binding</keyword>
<dbReference type="Gene3D" id="3.60.130.10">
    <property type="entry name" value="Clavaminate synthase-like"/>
    <property type="match status" value="1"/>
</dbReference>
<feature type="domain" description="TauD/TfdA-like" evidence="6">
    <location>
        <begin position="104"/>
        <end position="325"/>
    </location>
</feature>
<dbReference type="NCBIfam" id="NF041363">
    <property type="entry name" value="GntD_guanitoxin"/>
    <property type="match status" value="1"/>
</dbReference>